<evidence type="ECO:0000256" key="1">
    <source>
        <dbReference type="ARBA" id="ARBA00022676"/>
    </source>
</evidence>
<evidence type="ECO:0000259" key="5">
    <source>
        <dbReference type="Pfam" id="PF13439"/>
    </source>
</evidence>
<feature type="compositionally biased region" description="Low complexity" evidence="3">
    <location>
        <begin position="9"/>
        <end position="21"/>
    </location>
</feature>
<protein>
    <submittedName>
        <fullName evidence="6">Glycosyltransferase</fullName>
        <ecNumber evidence="6">2.4.-.-</ecNumber>
    </submittedName>
</protein>
<dbReference type="SUPFAM" id="SSF53756">
    <property type="entry name" value="UDP-Glycosyltransferase/glycogen phosphorylase"/>
    <property type="match status" value="1"/>
</dbReference>
<evidence type="ECO:0000256" key="2">
    <source>
        <dbReference type="ARBA" id="ARBA00022679"/>
    </source>
</evidence>
<feature type="domain" description="Glycosyl transferase family 1" evidence="4">
    <location>
        <begin position="228"/>
        <end position="389"/>
    </location>
</feature>
<comment type="caution">
    <text evidence="6">The sequence shown here is derived from an EMBL/GenBank/DDBJ whole genome shotgun (WGS) entry which is preliminary data.</text>
</comment>
<feature type="region of interest" description="Disordered" evidence="3">
    <location>
        <begin position="1"/>
        <end position="21"/>
    </location>
</feature>
<dbReference type="Pfam" id="PF13439">
    <property type="entry name" value="Glyco_transf_4"/>
    <property type="match status" value="1"/>
</dbReference>
<evidence type="ECO:0000259" key="4">
    <source>
        <dbReference type="Pfam" id="PF00534"/>
    </source>
</evidence>
<gene>
    <name evidence="6" type="ORF">ABZ568_21875</name>
</gene>
<dbReference type="EMBL" id="JBEYBN010000031">
    <property type="protein sequence ID" value="MEU2269007.1"/>
    <property type="molecule type" value="Genomic_DNA"/>
</dbReference>
<dbReference type="InterPro" id="IPR050194">
    <property type="entry name" value="Glycosyltransferase_grp1"/>
</dbReference>
<organism evidence="6 7">
    <name type="scientific">Streptomyces olindensis</name>
    <dbReference type="NCBI Taxonomy" id="358823"/>
    <lineage>
        <taxon>Bacteria</taxon>
        <taxon>Bacillati</taxon>
        <taxon>Actinomycetota</taxon>
        <taxon>Actinomycetes</taxon>
        <taxon>Kitasatosporales</taxon>
        <taxon>Streptomycetaceae</taxon>
        <taxon>Streptomyces</taxon>
    </lineage>
</organism>
<dbReference type="PANTHER" id="PTHR45947">
    <property type="entry name" value="SULFOQUINOVOSYL TRANSFERASE SQD2"/>
    <property type="match status" value="1"/>
</dbReference>
<name>A0ABV2XYC7_9ACTN</name>
<sequence length="445" mass="47876">MTKGTLVTGSGRSAAGAASWPAAPPQVAPVVTLPTPPPLPRIKVLHVITRFTAGAGGNTLLSAEGMDPERYEVWIAGVPGGDLWERARAAGLRTVQVPGFRHTLTPVDLLVLWRLVRLMRRERFTVVHTHSGKGGFLGRAAARLCRTPVVVHTFHGFSFHPYMSRRRRTAYRWLERATRRFTHRFLAVAPRVAQEAVEERLAPPGRVHVVPSAVDLGHIPERFDPVARHELGVPRDKPLVGTVGRIDYQKAPGDFIRMAAAIRADHPGTAFVMIGDGPLEGEVRRLAAELDVDVTFGGYRPDASWLVAGLDVFVTTSLYEGLGRALTEALATARPVVATAVNGVPDLVEHGATGLLVPPADPEREARAVTWLLDHPAEAAEMGQQGRRRVRTSFAPRAMCAAVDDCYRDLLGLPPLPEQAAGGPGRAQGAAPGPLNRAAGSLPPD</sequence>
<feature type="domain" description="Glycosyltransferase subfamily 4-like N-terminal" evidence="5">
    <location>
        <begin position="63"/>
        <end position="216"/>
    </location>
</feature>
<dbReference type="Gene3D" id="3.40.50.2000">
    <property type="entry name" value="Glycogen Phosphorylase B"/>
    <property type="match status" value="2"/>
</dbReference>
<dbReference type="EC" id="2.4.-.-" evidence="6"/>
<keyword evidence="7" id="KW-1185">Reference proteome</keyword>
<reference evidence="6 7" key="1">
    <citation type="submission" date="2024-06" db="EMBL/GenBank/DDBJ databases">
        <title>The Natural Products Discovery Center: Release of the First 8490 Sequenced Strains for Exploring Actinobacteria Biosynthetic Diversity.</title>
        <authorList>
            <person name="Kalkreuter E."/>
            <person name="Kautsar S.A."/>
            <person name="Yang D."/>
            <person name="Bader C.D."/>
            <person name="Teijaro C.N."/>
            <person name="Fluegel L."/>
            <person name="Davis C.M."/>
            <person name="Simpson J.R."/>
            <person name="Lauterbach L."/>
            <person name="Steele A.D."/>
            <person name="Gui C."/>
            <person name="Meng S."/>
            <person name="Li G."/>
            <person name="Viehrig K."/>
            <person name="Ye F."/>
            <person name="Su P."/>
            <person name="Kiefer A.F."/>
            <person name="Nichols A."/>
            <person name="Cepeda A.J."/>
            <person name="Yan W."/>
            <person name="Fan B."/>
            <person name="Jiang Y."/>
            <person name="Adhikari A."/>
            <person name="Zheng C.-J."/>
            <person name="Schuster L."/>
            <person name="Cowan T.M."/>
            <person name="Smanski M.J."/>
            <person name="Chevrette M.G."/>
            <person name="De Carvalho L.P.S."/>
            <person name="Shen B."/>
        </authorList>
    </citation>
    <scope>NUCLEOTIDE SEQUENCE [LARGE SCALE GENOMIC DNA]</scope>
    <source>
        <strain evidence="6 7">NPDC019583</strain>
    </source>
</reference>
<dbReference type="RefSeq" id="WP_078651159.1">
    <property type="nucleotide sequence ID" value="NZ_JBEYBN010000031.1"/>
</dbReference>
<dbReference type="PANTHER" id="PTHR45947:SF3">
    <property type="entry name" value="SULFOQUINOVOSYL TRANSFERASE SQD2"/>
    <property type="match status" value="1"/>
</dbReference>
<dbReference type="Proteomes" id="UP001550603">
    <property type="component" value="Unassembled WGS sequence"/>
</dbReference>
<dbReference type="Pfam" id="PF00534">
    <property type="entry name" value="Glycos_transf_1"/>
    <property type="match status" value="1"/>
</dbReference>
<feature type="region of interest" description="Disordered" evidence="3">
    <location>
        <begin position="414"/>
        <end position="445"/>
    </location>
</feature>
<evidence type="ECO:0000256" key="3">
    <source>
        <dbReference type="SAM" id="MobiDB-lite"/>
    </source>
</evidence>
<evidence type="ECO:0000313" key="7">
    <source>
        <dbReference type="Proteomes" id="UP001550603"/>
    </source>
</evidence>
<proteinExistence type="predicted"/>
<dbReference type="InterPro" id="IPR028098">
    <property type="entry name" value="Glyco_trans_4-like_N"/>
</dbReference>
<dbReference type="InterPro" id="IPR001296">
    <property type="entry name" value="Glyco_trans_1"/>
</dbReference>
<accession>A0ABV2XYC7</accession>
<dbReference type="GO" id="GO:0016757">
    <property type="term" value="F:glycosyltransferase activity"/>
    <property type="evidence" value="ECO:0007669"/>
    <property type="project" value="UniProtKB-KW"/>
</dbReference>
<evidence type="ECO:0000313" key="6">
    <source>
        <dbReference type="EMBL" id="MEU2269007.1"/>
    </source>
</evidence>
<keyword evidence="1 6" id="KW-0328">Glycosyltransferase</keyword>
<keyword evidence="2 6" id="KW-0808">Transferase</keyword>